<reference evidence="3 4" key="1">
    <citation type="submission" date="2021-01" db="EMBL/GenBank/DDBJ databases">
        <title>Whole genome shotgun sequence of Catellatospora bangladeshensis NBRC 107357.</title>
        <authorList>
            <person name="Komaki H."/>
            <person name="Tamura T."/>
        </authorList>
    </citation>
    <scope>NUCLEOTIDE SEQUENCE [LARGE SCALE GENOMIC DNA]</scope>
    <source>
        <strain evidence="3 4">NBRC 107357</strain>
    </source>
</reference>
<dbReference type="Proteomes" id="UP000601223">
    <property type="component" value="Unassembled WGS sequence"/>
</dbReference>
<protein>
    <recommendedName>
        <fullName evidence="2">Flavin reductase like domain-containing protein</fullName>
    </recommendedName>
</protein>
<evidence type="ECO:0000256" key="1">
    <source>
        <dbReference type="ARBA" id="ARBA00023002"/>
    </source>
</evidence>
<dbReference type="GO" id="GO:0042602">
    <property type="term" value="F:riboflavin reductase (NADPH) activity"/>
    <property type="evidence" value="ECO:0007669"/>
    <property type="project" value="TreeGrafter"/>
</dbReference>
<proteinExistence type="predicted"/>
<dbReference type="PANTHER" id="PTHR30466">
    <property type="entry name" value="FLAVIN REDUCTASE"/>
    <property type="match status" value="1"/>
</dbReference>
<dbReference type="GO" id="GO:0010181">
    <property type="term" value="F:FMN binding"/>
    <property type="evidence" value="ECO:0007669"/>
    <property type="project" value="InterPro"/>
</dbReference>
<keyword evidence="4" id="KW-1185">Reference proteome</keyword>
<dbReference type="PANTHER" id="PTHR30466:SF1">
    <property type="entry name" value="FMN REDUCTASE (NADH) RUTF"/>
    <property type="match status" value="1"/>
</dbReference>
<dbReference type="AlphaFoldDB" id="A0A8J3NJD7"/>
<keyword evidence="1" id="KW-0560">Oxidoreductase</keyword>
<feature type="domain" description="Flavin reductase like" evidence="2">
    <location>
        <begin position="18"/>
        <end position="169"/>
    </location>
</feature>
<gene>
    <name evidence="3" type="ORF">Cba03nite_42960</name>
</gene>
<evidence type="ECO:0000313" key="3">
    <source>
        <dbReference type="EMBL" id="GIF82947.1"/>
    </source>
</evidence>
<dbReference type="EMBL" id="BONF01000026">
    <property type="protein sequence ID" value="GIF82947.1"/>
    <property type="molecule type" value="Genomic_DNA"/>
</dbReference>
<dbReference type="InterPro" id="IPR050268">
    <property type="entry name" value="NADH-dep_flavin_reductase"/>
</dbReference>
<dbReference type="InterPro" id="IPR012349">
    <property type="entry name" value="Split_barrel_FMN-bd"/>
</dbReference>
<dbReference type="RefSeq" id="WP_203748990.1">
    <property type="nucleotide sequence ID" value="NZ_BONF01000026.1"/>
</dbReference>
<name>A0A8J3NJD7_9ACTN</name>
<evidence type="ECO:0000313" key="4">
    <source>
        <dbReference type="Proteomes" id="UP000601223"/>
    </source>
</evidence>
<accession>A0A8J3NJD7</accession>
<dbReference type="Pfam" id="PF01613">
    <property type="entry name" value="Flavin_Reduct"/>
    <property type="match status" value="1"/>
</dbReference>
<dbReference type="InterPro" id="IPR002563">
    <property type="entry name" value="Flavin_Rdtase-like_dom"/>
</dbReference>
<dbReference type="SMART" id="SM00903">
    <property type="entry name" value="Flavin_Reduct"/>
    <property type="match status" value="1"/>
</dbReference>
<sequence>MRNKGGAGVDSGQLRAVLSQWPSGVAVVTTVTTGPDGSRRVHGMTASSFSSVSLDPPLVSVCLGNHLPTHALVRESGVFAISFLGKDQADIGRRFAGMTPGTTDRFAGTEWVTGPTGSPMLAEATGRLDCAVEHAYPGGDHTIFVGRVLEADTPRVTAPLLFHSRSWGQLADPLPPEITMTVLDGREATGPVLTVRDRADLARARELAEAGPVRVYVADAFAPERESTVLAALDALAGLPAVDIGCAEHSAASPLQVRRVLQDAVVRVRPAALHVRLLAHHGLGLVNALVAMKSGVHRFDTVLDPASGGLPARDLLLLARQLGVVCADPLVPDLA</sequence>
<evidence type="ECO:0000259" key="2">
    <source>
        <dbReference type="SMART" id="SM00903"/>
    </source>
</evidence>
<organism evidence="3 4">
    <name type="scientific">Catellatospora bangladeshensis</name>
    <dbReference type="NCBI Taxonomy" id="310355"/>
    <lineage>
        <taxon>Bacteria</taxon>
        <taxon>Bacillati</taxon>
        <taxon>Actinomycetota</taxon>
        <taxon>Actinomycetes</taxon>
        <taxon>Micromonosporales</taxon>
        <taxon>Micromonosporaceae</taxon>
        <taxon>Catellatospora</taxon>
    </lineage>
</organism>
<dbReference type="Gene3D" id="2.30.110.10">
    <property type="entry name" value="Electron Transport, Fmn-binding Protein, Chain A"/>
    <property type="match status" value="1"/>
</dbReference>
<comment type="caution">
    <text evidence="3">The sequence shown here is derived from an EMBL/GenBank/DDBJ whole genome shotgun (WGS) entry which is preliminary data.</text>
</comment>
<dbReference type="SUPFAM" id="SSF50475">
    <property type="entry name" value="FMN-binding split barrel"/>
    <property type="match status" value="1"/>
</dbReference>